<sequence>MDDRYVQDNPTAHPIVEHLQKICHQISHGNYREADDLFSLTSADDGVSPMIADLAESFGLMLVRIEAREIQLERLVAELTEAKKELEIANRQLKKDNRRLSEVVEQMKVEIDRHQTQQQVGEITETDYFRQLSSRAREIRARQRRVQEAGQ</sequence>
<gene>
    <name evidence="2" type="ORF">SAMN02745172_04146</name>
</gene>
<dbReference type="STRING" id="1123029.SAMN02745172_04146"/>
<keyword evidence="3" id="KW-1185">Reference proteome</keyword>
<dbReference type="EMBL" id="FRXO01000014">
    <property type="protein sequence ID" value="SHO67465.1"/>
    <property type="molecule type" value="Genomic_DNA"/>
</dbReference>
<protein>
    <submittedName>
        <fullName evidence="2">Uncharacterized protein</fullName>
    </submittedName>
</protein>
<evidence type="ECO:0000313" key="3">
    <source>
        <dbReference type="Proteomes" id="UP000186406"/>
    </source>
</evidence>
<reference evidence="2 3" key="1">
    <citation type="submission" date="2016-12" db="EMBL/GenBank/DDBJ databases">
        <authorList>
            <person name="Song W.-J."/>
            <person name="Kurnit D.M."/>
        </authorList>
    </citation>
    <scope>NUCLEOTIDE SEQUENCE [LARGE SCALE GENOMIC DNA]</scope>
    <source>
        <strain evidence="2 3">DSM 19599</strain>
    </source>
</reference>
<evidence type="ECO:0000256" key="1">
    <source>
        <dbReference type="SAM" id="Coils"/>
    </source>
</evidence>
<proteinExistence type="predicted"/>
<keyword evidence="1" id="KW-0175">Coiled coil</keyword>
<feature type="coiled-coil region" evidence="1">
    <location>
        <begin position="62"/>
        <end position="117"/>
    </location>
</feature>
<dbReference type="AlphaFoldDB" id="A0A1M7ZRF4"/>
<name>A0A1M7ZRF4_9HYPH</name>
<organism evidence="2 3">
    <name type="scientific">Pseudoxanthobacter soli DSM 19599</name>
    <dbReference type="NCBI Taxonomy" id="1123029"/>
    <lineage>
        <taxon>Bacteria</taxon>
        <taxon>Pseudomonadati</taxon>
        <taxon>Pseudomonadota</taxon>
        <taxon>Alphaproteobacteria</taxon>
        <taxon>Hyphomicrobiales</taxon>
        <taxon>Segnochrobactraceae</taxon>
        <taxon>Pseudoxanthobacter</taxon>
    </lineage>
</organism>
<evidence type="ECO:0000313" key="2">
    <source>
        <dbReference type="EMBL" id="SHO67465.1"/>
    </source>
</evidence>
<accession>A0A1M7ZRF4</accession>
<dbReference type="RefSeq" id="WP_073632296.1">
    <property type="nucleotide sequence ID" value="NZ_FRXO01000014.1"/>
</dbReference>
<dbReference type="Proteomes" id="UP000186406">
    <property type="component" value="Unassembled WGS sequence"/>
</dbReference>
<dbReference type="OrthoDB" id="7678298at2"/>